<dbReference type="InterPro" id="IPR035069">
    <property type="entry name" value="TTHA1013/TTHA0281-like"/>
</dbReference>
<protein>
    <submittedName>
        <fullName evidence="1">HicB family protein</fullName>
    </submittedName>
</protein>
<keyword evidence="2" id="KW-1185">Reference proteome</keyword>
<evidence type="ECO:0000313" key="1">
    <source>
        <dbReference type="EMBL" id="KJY59690.1"/>
    </source>
</evidence>
<evidence type="ECO:0000313" key="2">
    <source>
        <dbReference type="Proteomes" id="UP000033682"/>
    </source>
</evidence>
<gene>
    <name evidence="1" type="ORF">JF72_15290</name>
</gene>
<dbReference type="AlphaFoldDB" id="A0A0F4LM75"/>
<geneLocation type="plasmid" evidence="1">
    <name>pHma11p1</name>
</geneLocation>
<organism evidence="1 2">
    <name type="scientific">Lactobacillus apis</name>
    <dbReference type="NCBI Taxonomy" id="303541"/>
    <lineage>
        <taxon>Bacteria</taxon>
        <taxon>Bacillati</taxon>
        <taxon>Bacillota</taxon>
        <taxon>Bacilli</taxon>
        <taxon>Lactobacillales</taxon>
        <taxon>Lactobacillaceae</taxon>
        <taxon>Lactobacillus</taxon>
    </lineage>
</organism>
<comment type="caution">
    <text evidence="1">The sequence shown here is derived from an EMBL/GenBank/DDBJ whole genome shotgun (WGS) entry which is preliminary data.</text>
</comment>
<proteinExistence type="predicted"/>
<dbReference type="EMBL" id="JXLG01000016">
    <property type="protein sequence ID" value="KJY59690.1"/>
    <property type="molecule type" value="Genomic_DNA"/>
</dbReference>
<keyword evidence="1" id="KW-0614">Plasmid</keyword>
<name>A0A0F4LM75_9LACO</name>
<dbReference type="HOGENOM" id="CLU_2093642_0_0_9"/>
<dbReference type="SUPFAM" id="SSF143100">
    <property type="entry name" value="TTHA1013/TTHA0281-like"/>
    <property type="match status" value="1"/>
</dbReference>
<reference evidence="1 2" key="1">
    <citation type="submission" date="2015-01" db="EMBL/GenBank/DDBJ databases">
        <title>Comparative genomics of the lactic acid bacteria isolated from the honey bee gut.</title>
        <authorList>
            <person name="Ellegaard K.M."/>
            <person name="Tamarit D."/>
            <person name="Javelind E."/>
            <person name="Olofsson T."/>
            <person name="Andersson S.G."/>
            <person name="Vasquez A."/>
        </authorList>
    </citation>
    <scope>NUCLEOTIDE SEQUENCE [LARGE SCALE GENOMIC DNA]</scope>
    <source>
        <strain evidence="1 2">Hma11</strain>
        <plasmid evidence="1">pHma11p1</plasmid>
    </source>
</reference>
<dbReference type="PATRIC" id="fig|303541.3.peg.103"/>
<dbReference type="RefSeq" id="WP_052726817.1">
    <property type="nucleotide sequence ID" value="NZ_KQ034005.1"/>
</dbReference>
<dbReference type="Proteomes" id="UP000033682">
    <property type="component" value="Plasmid pHma11p1"/>
</dbReference>
<sequence>MSQTITDFFNYRGYLGTVEFSEEDNILFGRVLGLESTYLSYEGNSLDELEKDFHESIDFYLECCEDDGIKPVTTDIALVQSQIDSNSQQLLKRLTQNKNRYLSDDRNSMVYVNRNY</sequence>
<accession>A0A0F4LM75</accession>